<evidence type="ECO:0000313" key="1">
    <source>
        <dbReference type="EMBL" id="MBX17783.1"/>
    </source>
</evidence>
<reference evidence="1" key="1">
    <citation type="submission" date="2018-02" db="EMBL/GenBank/DDBJ databases">
        <title>Rhizophora mucronata_Transcriptome.</title>
        <authorList>
            <person name="Meera S.P."/>
            <person name="Sreeshan A."/>
            <person name="Augustine A."/>
        </authorList>
    </citation>
    <scope>NUCLEOTIDE SEQUENCE</scope>
    <source>
        <tissue evidence="1">Leaf</tissue>
    </source>
</reference>
<protein>
    <submittedName>
        <fullName evidence="1">Uncharacterized protein</fullName>
    </submittedName>
</protein>
<dbReference type="EMBL" id="GGEC01037299">
    <property type="protein sequence ID" value="MBX17783.1"/>
    <property type="molecule type" value="Transcribed_RNA"/>
</dbReference>
<accession>A0A2P2LIM3</accession>
<organism evidence="1">
    <name type="scientific">Rhizophora mucronata</name>
    <name type="common">Asiatic mangrove</name>
    <dbReference type="NCBI Taxonomy" id="61149"/>
    <lineage>
        <taxon>Eukaryota</taxon>
        <taxon>Viridiplantae</taxon>
        <taxon>Streptophyta</taxon>
        <taxon>Embryophyta</taxon>
        <taxon>Tracheophyta</taxon>
        <taxon>Spermatophyta</taxon>
        <taxon>Magnoliopsida</taxon>
        <taxon>eudicotyledons</taxon>
        <taxon>Gunneridae</taxon>
        <taxon>Pentapetalae</taxon>
        <taxon>rosids</taxon>
        <taxon>fabids</taxon>
        <taxon>Malpighiales</taxon>
        <taxon>Rhizophoraceae</taxon>
        <taxon>Rhizophora</taxon>
    </lineage>
</organism>
<dbReference type="AlphaFoldDB" id="A0A2P2LIM3"/>
<sequence>MVKRSVCGTRHTVCILEYEWLVPINRNTNTRWYKKAKIYNYRCLSLRNRYFY</sequence>
<name>A0A2P2LIM3_RHIMU</name>
<proteinExistence type="predicted"/>